<organism evidence="2 3">
    <name type="scientific">Methylocucumis oryzae</name>
    <dbReference type="NCBI Taxonomy" id="1632867"/>
    <lineage>
        <taxon>Bacteria</taxon>
        <taxon>Pseudomonadati</taxon>
        <taxon>Pseudomonadota</taxon>
        <taxon>Gammaproteobacteria</taxon>
        <taxon>Methylococcales</taxon>
        <taxon>Methylococcaceae</taxon>
        <taxon>Methylocucumis</taxon>
    </lineage>
</organism>
<gene>
    <name evidence="2" type="ORF">VZ94_18650</name>
</gene>
<dbReference type="InterPro" id="IPR001242">
    <property type="entry name" value="Condensation_dom"/>
</dbReference>
<sequence length="227" mass="26329">MLLWLKSYPLSSTQFDIYLDQLIYPTSSLYSIAEAVFIDAQVDACVFKQCLQALYNQHDALRLSLCGEKAAPRQAFLLSGNVEWQQVDLCHYQDDREAVLQWLTHEVNKAIDMFSAPLYRFYLIKLSANRYCWLHKYHHLIADGWSISIYANQVLSAYFDNTRQQPFTGQNISYRYHIDKDYKYLNSPAINKTNTIGCPKIVGRYRQPCLKILCTIIKGIQANCVFA</sequence>
<protein>
    <recommendedName>
        <fullName evidence="1">Condensation domain-containing protein</fullName>
    </recommendedName>
</protein>
<dbReference type="EMBL" id="LAJX01000240">
    <property type="protein sequence ID" value="KJV05366.1"/>
    <property type="molecule type" value="Genomic_DNA"/>
</dbReference>
<evidence type="ECO:0000313" key="2">
    <source>
        <dbReference type="EMBL" id="KJV05366.1"/>
    </source>
</evidence>
<dbReference type="GO" id="GO:0003824">
    <property type="term" value="F:catalytic activity"/>
    <property type="evidence" value="ECO:0007669"/>
    <property type="project" value="InterPro"/>
</dbReference>
<accession>A0A0F3IF31</accession>
<keyword evidence="3" id="KW-1185">Reference proteome</keyword>
<reference evidence="2 3" key="2">
    <citation type="journal article" date="2016" name="Microb. Ecol.">
        <title>Genome Characteristics of a Novel Type I Methanotroph (Sn10-6) Isolated from a Flooded Indian Rice Field.</title>
        <authorList>
            <person name="Rahalkar M.C."/>
            <person name="Pandit P.S."/>
            <person name="Dhakephalkar P.K."/>
            <person name="Pore S."/>
            <person name="Arora P."/>
            <person name="Kapse N."/>
        </authorList>
    </citation>
    <scope>NUCLEOTIDE SEQUENCE [LARGE SCALE GENOMIC DNA]</scope>
    <source>
        <strain evidence="2 3">Sn10-6</strain>
    </source>
</reference>
<evidence type="ECO:0000313" key="3">
    <source>
        <dbReference type="Proteomes" id="UP000033684"/>
    </source>
</evidence>
<dbReference type="Pfam" id="PF00668">
    <property type="entry name" value="Condensation"/>
    <property type="match status" value="1"/>
</dbReference>
<evidence type="ECO:0000259" key="1">
    <source>
        <dbReference type="Pfam" id="PF00668"/>
    </source>
</evidence>
<name>A0A0F3IF31_9GAMM</name>
<reference evidence="3" key="1">
    <citation type="submission" date="2015-03" db="EMBL/GenBank/DDBJ databases">
        <title>Draft genome sequence of a novel methanotroph (Sn10-6) isolated from flooded ricefield rhizosphere in India.</title>
        <authorList>
            <person name="Pandit P.S."/>
            <person name="Pore S.D."/>
            <person name="Arora P."/>
            <person name="Kapse N.G."/>
            <person name="Dhakephalkar P.K."/>
            <person name="Rahalkar M.C."/>
        </authorList>
    </citation>
    <scope>NUCLEOTIDE SEQUENCE [LARGE SCALE GENOMIC DNA]</scope>
    <source>
        <strain evidence="3">Sn10-6</strain>
    </source>
</reference>
<dbReference type="Gene3D" id="3.30.559.10">
    <property type="entry name" value="Chloramphenicol acetyltransferase-like domain"/>
    <property type="match status" value="1"/>
</dbReference>
<dbReference type="OrthoDB" id="9757559at2"/>
<comment type="caution">
    <text evidence="2">The sequence shown here is derived from an EMBL/GenBank/DDBJ whole genome shotgun (WGS) entry which is preliminary data.</text>
</comment>
<dbReference type="InterPro" id="IPR023213">
    <property type="entry name" value="CAT-like_dom_sf"/>
</dbReference>
<proteinExistence type="predicted"/>
<dbReference type="Proteomes" id="UP000033684">
    <property type="component" value="Unassembled WGS sequence"/>
</dbReference>
<feature type="domain" description="Condensation" evidence="1">
    <location>
        <begin position="7"/>
        <end position="193"/>
    </location>
</feature>
<dbReference type="AlphaFoldDB" id="A0A0F3IF31"/>
<dbReference type="SUPFAM" id="SSF52777">
    <property type="entry name" value="CoA-dependent acyltransferases"/>
    <property type="match status" value="1"/>
</dbReference>
<dbReference type="PATRIC" id="fig|1632867.3.peg.2877"/>